<evidence type="ECO:0000256" key="1">
    <source>
        <dbReference type="SAM" id="MobiDB-lite"/>
    </source>
</evidence>
<reference evidence="3" key="1">
    <citation type="journal article" date="2019" name="Int. J. Syst. Evol. Microbiol.">
        <title>The Global Catalogue of Microorganisms (GCM) 10K type strain sequencing project: providing services to taxonomists for standard genome sequencing and annotation.</title>
        <authorList>
            <consortium name="The Broad Institute Genomics Platform"/>
            <consortium name="The Broad Institute Genome Sequencing Center for Infectious Disease"/>
            <person name="Wu L."/>
            <person name="Ma J."/>
        </authorList>
    </citation>
    <scope>NUCLEOTIDE SEQUENCE [LARGE SCALE GENOMIC DNA]</scope>
    <source>
        <strain evidence="3">TBRC 1276</strain>
    </source>
</reference>
<dbReference type="EMBL" id="JBHSBI010000021">
    <property type="protein sequence ID" value="MFC4012480.1"/>
    <property type="molecule type" value="Genomic_DNA"/>
</dbReference>
<accession>A0ABV8GHG9</accession>
<keyword evidence="3" id="KW-1185">Reference proteome</keyword>
<sequence>MGKTDRAMLDALLDRYGRTFAGGLGLPRQERPLAALAHDNGELAVAGGPRPGLTQRKNGGRA</sequence>
<evidence type="ECO:0008006" key="4">
    <source>
        <dbReference type="Google" id="ProtNLM"/>
    </source>
</evidence>
<comment type="caution">
    <text evidence="2">The sequence shown here is derived from an EMBL/GenBank/DDBJ whole genome shotgun (WGS) entry which is preliminary data.</text>
</comment>
<dbReference type="RefSeq" id="WP_379532381.1">
    <property type="nucleotide sequence ID" value="NZ_JBHSBI010000021.1"/>
</dbReference>
<name>A0ABV8GHG9_9ACTN</name>
<protein>
    <recommendedName>
        <fullName evidence="4">Transposase</fullName>
    </recommendedName>
</protein>
<evidence type="ECO:0000313" key="2">
    <source>
        <dbReference type="EMBL" id="MFC4012480.1"/>
    </source>
</evidence>
<proteinExistence type="predicted"/>
<feature type="region of interest" description="Disordered" evidence="1">
    <location>
        <begin position="42"/>
        <end position="62"/>
    </location>
</feature>
<evidence type="ECO:0000313" key="3">
    <source>
        <dbReference type="Proteomes" id="UP001595851"/>
    </source>
</evidence>
<dbReference type="Proteomes" id="UP001595851">
    <property type="component" value="Unassembled WGS sequence"/>
</dbReference>
<organism evidence="2 3">
    <name type="scientific">Nonomuraea purpurea</name>
    <dbReference type="NCBI Taxonomy" id="1849276"/>
    <lineage>
        <taxon>Bacteria</taxon>
        <taxon>Bacillati</taxon>
        <taxon>Actinomycetota</taxon>
        <taxon>Actinomycetes</taxon>
        <taxon>Streptosporangiales</taxon>
        <taxon>Streptosporangiaceae</taxon>
        <taxon>Nonomuraea</taxon>
    </lineage>
</organism>
<gene>
    <name evidence="2" type="ORF">ACFOY2_34955</name>
</gene>